<evidence type="ECO:0000313" key="2">
    <source>
        <dbReference type="Proteomes" id="UP001432401"/>
    </source>
</evidence>
<comment type="caution">
    <text evidence="1">The sequence shown here is derived from an EMBL/GenBank/DDBJ whole genome shotgun (WGS) entry which is preliminary data.</text>
</comment>
<proteinExistence type="predicted"/>
<evidence type="ECO:0000313" key="1">
    <source>
        <dbReference type="EMBL" id="MES0834650.1"/>
    </source>
</evidence>
<dbReference type="Pfam" id="PF20117">
    <property type="entry name" value="DUF6507"/>
    <property type="match status" value="1"/>
</dbReference>
<dbReference type="InterPro" id="IPR045436">
    <property type="entry name" value="DUF6507"/>
</dbReference>
<reference evidence="1 2" key="1">
    <citation type="submission" date="2024-06" db="EMBL/GenBank/DDBJ databases">
        <authorList>
            <person name="Bataeva Y.V."/>
            <person name="Grigorian L.N."/>
            <person name="Solomentsev V.I."/>
        </authorList>
    </citation>
    <scope>NUCLEOTIDE SEQUENCE [LARGE SCALE GENOMIC DNA]</scope>
    <source>
        <strain evidence="2">SCPM-O-B-12605 (RCAM04882)</strain>
    </source>
</reference>
<name>A0ABV1ZU57_9ACTN</name>
<dbReference type="RefSeq" id="WP_352983764.1">
    <property type="nucleotide sequence ID" value="NZ_JBEQNA010000006.1"/>
</dbReference>
<sequence>MSSWNIQPAEVGGVLTTVAGHLGEEGGGDGLVGHITKVGEYVTLCMEEANSGPVNTALAEVGEYHFGHMGDMVALTVSAVQGAYEATMAYIEGDLEMAAQHQAAAGEIPEPVNPGSDIAAV</sequence>
<dbReference type="Proteomes" id="UP001432401">
    <property type="component" value="Unassembled WGS sequence"/>
</dbReference>
<protein>
    <submittedName>
        <fullName evidence="1">DUF6507 family protein</fullName>
    </submittedName>
</protein>
<gene>
    <name evidence="1" type="ORF">ABUK86_12770</name>
</gene>
<organism evidence="1 2">
    <name type="scientific">Nocardiopsis tropica</name>
    <dbReference type="NCBI Taxonomy" id="109330"/>
    <lineage>
        <taxon>Bacteria</taxon>
        <taxon>Bacillati</taxon>
        <taxon>Actinomycetota</taxon>
        <taxon>Actinomycetes</taxon>
        <taxon>Streptosporangiales</taxon>
        <taxon>Nocardiopsidaceae</taxon>
        <taxon>Nocardiopsis</taxon>
    </lineage>
</organism>
<keyword evidence="2" id="KW-1185">Reference proteome</keyword>
<accession>A0ABV1ZU57</accession>
<dbReference type="EMBL" id="JBEQNB010000006">
    <property type="protein sequence ID" value="MES0834650.1"/>
    <property type="molecule type" value="Genomic_DNA"/>
</dbReference>